<keyword evidence="1" id="KW-0812">Transmembrane</keyword>
<evidence type="ECO:0000256" key="1">
    <source>
        <dbReference type="SAM" id="Phobius"/>
    </source>
</evidence>
<dbReference type="EMBL" id="VSRL01000002">
    <property type="protein sequence ID" value="NKE55465.1"/>
    <property type="molecule type" value="Genomic_DNA"/>
</dbReference>
<evidence type="ECO:0008006" key="4">
    <source>
        <dbReference type="Google" id="ProtNLM"/>
    </source>
</evidence>
<feature type="transmembrane region" description="Helical" evidence="1">
    <location>
        <begin position="97"/>
        <end position="116"/>
    </location>
</feature>
<reference evidence="2 3" key="1">
    <citation type="submission" date="2019-08" db="EMBL/GenBank/DDBJ databases">
        <title>Lentzea from Indian Himalayas.</title>
        <authorList>
            <person name="Mandal S."/>
            <person name="Mallick Gupta A."/>
            <person name="Maiti P.K."/>
            <person name="Sarkar J."/>
            <person name="Mandal S."/>
        </authorList>
    </citation>
    <scope>NUCLEOTIDE SEQUENCE [LARGE SCALE GENOMIC DNA]</scope>
    <source>
        <strain evidence="2 3">PSKA42</strain>
    </source>
</reference>
<gene>
    <name evidence="2" type="ORF">FXN61_00960</name>
</gene>
<keyword evidence="3" id="KW-1185">Reference proteome</keyword>
<dbReference type="Proteomes" id="UP001515943">
    <property type="component" value="Unassembled WGS sequence"/>
</dbReference>
<sequence length="139" mass="14356">MQIGFATLVAAIYAVAGLDPLTDLTASMTGIGTLGVITLQAMAGIAVVAYFRRRRDPRIWRTAVAPGVGGLGLISVTVLAVANFPTLAGSEAPAVTLLPWLLAVAVAVGLGISLVLKIRRPEVYAALDRFGVGESIDAR</sequence>
<evidence type="ECO:0000313" key="3">
    <source>
        <dbReference type="Proteomes" id="UP001515943"/>
    </source>
</evidence>
<dbReference type="RefSeq" id="WP_167969345.1">
    <property type="nucleotide sequence ID" value="NZ_VSRL01000002.1"/>
</dbReference>
<feature type="transmembrane region" description="Helical" evidence="1">
    <location>
        <begin position="63"/>
        <end position="85"/>
    </location>
</feature>
<feature type="transmembrane region" description="Helical" evidence="1">
    <location>
        <begin position="26"/>
        <end position="51"/>
    </location>
</feature>
<organism evidence="2 3">
    <name type="scientific">Lentzea indica</name>
    <dbReference type="NCBI Taxonomy" id="2604800"/>
    <lineage>
        <taxon>Bacteria</taxon>
        <taxon>Bacillati</taxon>
        <taxon>Actinomycetota</taxon>
        <taxon>Actinomycetes</taxon>
        <taxon>Pseudonocardiales</taxon>
        <taxon>Pseudonocardiaceae</taxon>
        <taxon>Lentzea</taxon>
    </lineage>
</organism>
<comment type="caution">
    <text evidence="2">The sequence shown here is derived from an EMBL/GenBank/DDBJ whole genome shotgun (WGS) entry which is preliminary data.</text>
</comment>
<evidence type="ECO:0000313" key="2">
    <source>
        <dbReference type="EMBL" id="NKE55465.1"/>
    </source>
</evidence>
<accession>A0ABX1F979</accession>
<proteinExistence type="predicted"/>
<protein>
    <recommendedName>
        <fullName evidence="4">Amino acid permease</fullName>
    </recommendedName>
</protein>
<keyword evidence="1" id="KW-0472">Membrane</keyword>
<name>A0ABX1F979_9PSEU</name>
<keyword evidence="1" id="KW-1133">Transmembrane helix</keyword>